<feature type="compositionally biased region" description="Acidic residues" evidence="1">
    <location>
        <begin position="104"/>
        <end position="113"/>
    </location>
</feature>
<reference evidence="2 3" key="1">
    <citation type="submission" date="2021-03" db="EMBL/GenBank/DDBJ databases">
        <title>Aliifodinibius sp. nov., a new bacterium isolated from saline soil.</title>
        <authorList>
            <person name="Galisteo C."/>
            <person name="De La Haba R."/>
            <person name="Sanchez-Porro C."/>
            <person name="Ventosa A."/>
        </authorList>
    </citation>
    <scope>NUCLEOTIDE SEQUENCE [LARGE SCALE GENOMIC DNA]</scope>
    <source>
        <strain evidence="2 3">1BSP15-2V2</strain>
    </source>
</reference>
<gene>
    <name evidence="2" type="ORF">J6I44_15375</name>
</gene>
<proteinExistence type="predicted"/>
<evidence type="ECO:0000313" key="3">
    <source>
        <dbReference type="Proteomes" id="UP001207918"/>
    </source>
</evidence>
<organism evidence="2 3">
    <name type="scientific">Fodinibius salsisoli</name>
    <dbReference type="NCBI Taxonomy" id="2820877"/>
    <lineage>
        <taxon>Bacteria</taxon>
        <taxon>Pseudomonadati</taxon>
        <taxon>Balneolota</taxon>
        <taxon>Balneolia</taxon>
        <taxon>Balneolales</taxon>
        <taxon>Balneolaceae</taxon>
        <taxon>Fodinibius</taxon>
    </lineage>
</organism>
<dbReference type="Proteomes" id="UP001207918">
    <property type="component" value="Unassembled WGS sequence"/>
</dbReference>
<accession>A0ABT3PQY7</accession>
<feature type="region of interest" description="Disordered" evidence="1">
    <location>
        <begin position="31"/>
        <end position="64"/>
    </location>
</feature>
<protein>
    <submittedName>
        <fullName evidence="2">Collagen-like protein</fullName>
    </submittedName>
</protein>
<comment type="caution">
    <text evidence="2">The sequence shown here is derived from an EMBL/GenBank/DDBJ whole genome shotgun (WGS) entry which is preliminary data.</text>
</comment>
<evidence type="ECO:0000256" key="1">
    <source>
        <dbReference type="SAM" id="MobiDB-lite"/>
    </source>
</evidence>
<feature type="compositionally biased region" description="Low complexity" evidence="1">
    <location>
        <begin position="31"/>
        <end position="53"/>
    </location>
</feature>
<evidence type="ECO:0000313" key="2">
    <source>
        <dbReference type="EMBL" id="MCW9708246.1"/>
    </source>
</evidence>
<dbReference type="RefSeq" id="WP_265767033.1">
    <property type="nucleotide sequence ID" value="NZ_JAGGJA010000011.1"/>
</dbReference>
<sequence>MMNTPIKKAHLLLLTLLLAFGIILIGCKGPTGDQGPQGPEGEEGPIGPAGEDGSIIHAGSGTPGEDIGKLGDFYLNTTAAEMYGPKTQDGWGVPFSLQGPPGEDGQDGEDGADGQDGADGKDGSQIYSGSGAPAESLGNTDDFYLNKSSFELYGPKTDSGWGVPLNMQAKTNVMYTTWFEPDWSVDRPRLKRMIITESRLTNEFKETGVVLAYRRSTPYRDIGVVYQLPLTVRDISNGEVSHVYRSHVYFDKVYIQIRSFTEDLDPEDYNAERNSFRYVLIPGFENISVSTNTNSLPINLKNYQQTKKYFGIRD</sequence>
<dbReference type="EMBL" id="JAGGJA010000011">
    <property type="protein sequence ID" value="MCW9708246.1"/>
    <property type="molecule type" value="Genomic_DNA"/>
</dbReference>
<name>A0ABT3PQY7_9BACT</name>
<dbReference type="Gene3D" id="1.20.5.320">
    <property type="entry name" value="6-Phosphogluconate Dehydrogenase, domain 3"/>
    <property type="match status" value="1"/>
</dbReference>
<keyword evidence="3" id="KW-1185">Reference proteome</keyword>
<feature type="region of interest" description="Disordered" evidence="1">
    <location>
        <begin position="85"/>
        <end position="140"/>
    </location>
</feature>
<dbReference type="PROSITE" id="PS51257">
    <property type="entry name" value="PROKAR_LIPOPROTEIN"/>
    <property type="match status" value="1"/>
</dbReference>